<comment type="caution">
    <text evidence="3">The sequence shown here is derived from an EMBL/GenBank/DDBJ whole genome shotgun (WGS) entry which is preliminary data.</text>
</comment>
<evidence type="ECO:0000313" key="4">
    <source>
        <dbReference type="Proteomes" id="UP001431776"/>
    </source>
</evidence>
<dbReference type="Proteomes" id="UP001431776">
    <property type="component" value="Unassembled WGS sequence"/>
</dbReference>
<feature type="domain" description="GLUG" evidence="2">
    <location>
        <begin position="217"/>
        <end position="241"/>
    </location>
</feature>
<feature type="signal peptide" evidence="1">
    <location>
        <begin position="1"/>
        <end position="25"/>
    </location>
</feature>
<feature type="domain" description="GLUG" evidence="2">
    <location>
        <begin position="487"/>
        <end position="511"/>
    </location>
</feature>
<organism evidence="3 4">
    <name type="scientific">Anaerobaca lacustris</name>
    <dbReference type="NCBI Taxonomy" id="3044600"/>
    <lineage>
        <taxon>Bacteria</taxon>
        <taxon>Pseudomonadati</taxon>
        <taxon>Planctomycetota</taxon>
        <taxon>Phycisphaerae</taxon>
        <taxon>Sedimentisphaerales</taxon>
        <taxon>Anaerobacaceae</taxon>
        <taxon>Anaerobaca</taxon>
    </lineage>
</organism>
<dbReference type="RefSeq" id="WP_349247190.1">
    <property type="nucleotide sequence ID" value="NZ_JASCXX010000054.1"/>
</dbReference>
<keyword evidence="4" id="KW-1185">Reference proteome</keyword>
<keyword evidence="1" id="KW-0732">Signal</keyword>
<evidence type="ECO:0000256" key="1">
    <source>
        <dbReference type="SAM" id="SignalP"/>
    </source>
</evidence>
<evidence type="ECO:0000259" key="2">
    <source>
        <dbReference type="Pfam" id="PF07581"/>
    </source>
</evidence>
<feature type="domain" description="GLUG" evidence="2">
    <location>
        <begin position="181"/>
        <end position="208"/>
    </location>
</feature>
<reference evidence="3" key="1">
    <citation type="submission" date="2023-05" db="EMBL/GenBank/DDBJ databases">
        <title>Anaerotaeda fermentans gen. nov., sp. nov., a novel anaerobic planctomycete of the new family within the order Sedimentisphaerales isolated from Taman Peninsula, Russia.</title>
        <authorList>
            <person name="Khomyakova M.A."/>
            <person name="Merkel A.Y."/>
            <person name="Slobodkin A.I."/>
        </authorList>
    </citation>
    <scope>NUCLEOTIDE SEQUENCE</scope>
    <source>
        <strain evidence="3">M17dextr</strain>
    </source>
</reference>
<dbReference type="EMBL" id="JASCXX010000054">
    <property type="protein sequence ID" value="MDI6451783.1"/>
    <property type="molecule type" value="Genomic_DNA"/>
</dbReference>
<name>A0AAW6U9K4_9BACT</name>
<feature type="domain" description="GLUG" evidence="2">
    <location>
        <begin position="513"/>
        <end position="541"/>
    </location>
</feature>
<sequence length="1379" mass="143674">MATPSTFRAYAAIALFLAFVPVAPAQYSGGSGTADDPYQIATAADLIALGETPEDYDKHFILTADIDLDPNLPGGKIFDRAVIAPDVNDTTLSFEGTPFTGVFDGKGHTISHLTITGANFLGLFGQMGSGATVRDLGVLDVNIAGSGSCIGALVGANACYQVRGGILSNCYTTGSVNGKDYVGGLVGSNGDEWGRFLGGSITNCHSSGLVGGSRTRSVGGLVGSNGYHGNITNSYSSGSVNGSQSVGGLVGSNSGSIAACYSSGSVSGGSSVGGLVGSGSPDGVSACAWDTETSGLSGSAGGVGLTTGEMMDPYVLGLNGFANDPNWILDTGRDYPRLAWEGTLGNMIPEPEIDWLEGEGTAEAPYRIDTPEQLIFLGRAASALWNRHFVLGADIDLDPTLPGRVVFAHAVIPVFTGVFDGRGHVISNLRIERGSYLGVFGHLVADAEVRNVGVVDVNITNGSYAGGLVGVNGGSIANCHGSGSVFGNSYVGGLVGENWGSIASSYSTASVFGNWHVGGLVGWNNGWRASIVSSYNTGAVSGNDEVGGLVGHSGGSIVSSYNTGAVSGNDEVGGLVGYNAGRITTSYNTGAVSGIDYKTSGWGFDYSSSVGGLTGTNYGSITASYSSGPVSGYQWVGGLAGMNGGEAALCYSTATVTGHDSVGGLIGENDGWRDDRVGGYVSRCYCAGLVVGYRDVGGLVGSNPGRVVQSVWDMKTSRLSGSAGGVGLTTGEMMAPYMLGLNGFGNDPNWVLDSGRDYPRLAWENSPGQIIPKADVDWLEGTGTSEDPYRIDNAQQLVFLGRASALCDRHFTLSSDIDLAPNLPSGNVFSQAVIPYFAGVFDGNGHTISHVTIKGASLRNLVSYLGEFLRVESEDSGLGGSHLGLFGHLDVGAEVRNLGVVDVRILGTTHVGGLVGRNEGDVAACYCTGVVTGRSYVGGLVGGNQGTVGECYSTGATSGGYSVGGLVGGNFYGGAMSDSYSTGVVTGQDNIGGLVGTNWGGDIVAASLWNTETSGQTASVGGEGKISAEMQTAGTFLDVGWDFLDETANGTEDFWWIDEGRDYPRLWWEYGRVFSPDPWDGVRDVPSPLTLQWIGGGAEFCHDVYFGDDEAAVANATSETQGFYRGRQAAGTTTYDPGTLEWAKTYYWRIDEVGEAEPNSPWKGSVRSFTTADFIVVTVVDDFESYTDDMKAGEAIFQTWLDGFGYGDPNTPADDPNHFPYYPGNGTGSLAGYMGAPFAEQWIAYGGGQSMPIDYDNADEPWYSEAERTWETPQDWTIDVGDTVTLYFLAGAVNDPDPLYVRIEDSSGRMAVVVHPDAEAVLATQWRKWHIALADVQAAGADTTAVRKMVIGVGDRDNPQPGGAGRIYIDDIRLTRRMP</sequence>
<dbReference type="InterPro" id="IPR011493">
    <property type="entry name" value="GLUG"/>
</dbReference>
<dbReference type="InterPro" id="IPR008979">
    <property type="entry name" value="Galactose-bd-like_sf"/>
</dbReference>
<protein>
    <submittedName>
        <fullName evidence="3">GLUG motif-containing protein</fullName>
    </submittedName>
</protein>
<dbReference type="Pfam" id="PF07581">
    <property type="entry name" value="Glug"/>
    <property type="match status" value="4"/>
</dbReference>
<proteinExistence type="predicted"/>
<feature type="chain" id="PRO_5043633485" evidence="1">
    <location>
        <begin position="26"/>
        <end position="1379"/>
    </location>
</feature>
<evidence type="ECO:0000313" key="3">
    <source>
        <dbReference type="EMBL" id="MDI6451783.1"/>
    </source>
</evidence>
<dbReference type="Gene3D" id="2.160.20.110">
    <property type="match status" value="4"/>
</dbReference>
<accession>A0AAW6U9K4</accession>
<gene>
    <name evidence="3" type="ORF">QJ522_22165</name>
</gene>
<dbReference type="SUPFAM" id="SSF49785">
    <property type="entry name" value="Galactose-binding domain-like"/>
    <property type="match status" value="1"/>
</dbReference>